<dbReference type="PANTHER" id="PTHR11177:SF317">
    <property type="entry name" value="CHITINASE 12-RELATED"/>
    <property type="match status" value="1"/>
</dbReference>
<reference evidence="3 4" key="1">
    <citation type="submission" date="2017-12" db="EMBL/GenBank/DDBJ databases">
        <title>Gene loss provides genomic basis for host adaptation in cereal stripe rust fungi.</title>
        <authorList>
            <person name="Xia C."/>
        </authorList>
    </citation>
    <scope>NUCLEOTIDE SEQUENCE [LARGE SCALE GENOMIC DNA]</scope>
    <source>
        <strain evidence="3 4">93TX-2</strain>
    </source>
</reference>
<dbReference type="VEuPathDB" id="FungiDB:PSTT_03223"/>
<dbReference type="SUPFAM" id="SSF51445">
    <property type="entry name" value="(Trans)glycosidases"/>
    <property type="match status" value="1"/>
</dbReference>
<evidence type="ECO:0000313" key="4">
    <source>
        <dbReference type="Proteomes" id="UP000238274"/>
    </source>
</evidence>
<protein>
    <recommendedName>
        <fullName evidence="2">GH18 domain-containing protein</fullName>
    </recommendedName>
</protein>
<feature type="compositionally biased region" description="Low complexity" evidence="1">
    <location>
        <begin position="31"/>
        <end position="45"/>
    </location>
</feature>
<accession>A0A2S4WBD7</accession>
<reference evidence="4" key="3">
    <citation type="journal article" date="2018" name="Mol. Plant Microbe Interact.">
        <title>Genome sequence resources for the wheat stripe rust pathogen (Puccinia striiformis f. sp. tritici) and the barley stripe rust pathogen (Puccinia striiformis f. sp. hordei).</title>
        <authorList>
            <person name="Xia C."/>
            <person name="Wang M."/>
            <person name="Yin C."/>
            <person name="Cornejo O.E."/>
            <person name="Hulbert S.H."/>
            <person name="Chen X."/>
        </authorList>
    </citation>
    <scope>NUCLEOTIDE SEQUENCE [LARGE SCALE GENOMIC DNA]</scope>
    <source>
        <strain evidence="4">93TX-2</strain>
    </source>
</reference>
<dbReference type="GO" id="GO:0004568">
    <property type="term" value="F:chitinase activity"/>
    <property type="evidence" value="ECO:0007669"/>
    <property type="project" value="TreeGrafter"/>
</dbReference>
<dbReference type="EMBL" id="PKSM01000055">
    <property type="protein sequence ID" value="POW19090.1"/>
    <property type="molecule type" value="Genomic_DNA"/>
</dbReference>
<organism evidence="3 4">
    <name type="scientific">Puccinia striiformis</name>
    <dbReference type="NCBI Taxonomy" id="27350"/>
    <lineage>
        <taxon>Eukaryota</taxon>
        <taxon>Fungi</taxon>
        <taxon>Dikarya</taxon>
        <taxon>Basidiomycota</taxon>
        <taxon>Pucciniomycotina</taxon>
        <taxon>Pucciniomycetes</taxon>
        <taxon>Pucciniales</taxon>
        <taxon>Pucciniaceae</taxon>
        <taxon>Puccinia</taxon>
    </lineage>
</organism>
<gene>
    <name evidence="3" type="ORF">PSHT_05065</name>
</gene>
<dbReference type="AlphaFoldDB" id="A0A2S4WBD7"/>
<dbReference type="SMART" id="SM00636">
    <property type="entry name" value="Glyco_18"/>
    <property type="match status" value="1"/>
</dbReference>
<dbReference type="Pfam" id="PF00704">
    <property type="entry name" value="Glyco_hydro_18"/>
    <property type="match status" value="1"/>
</dbReference>
<dbReference type="PROSITE" id="PS51910">
    <property type="entry name" value="GH18_2"/>
    <property type="match status" value="1"/>
</dbReference>
<dbReference type="InterPro" id="IPR001223">
    <property type="entry name" value="Glyco_hydro18_cat"/>
</dbReference>
<evidence type="ECO:0000313" key="3">
    <source>
        <dbReference type="EMBL" id="POW19090.1"/>
    </source>
</evidence>
<name>A0A2S4WBD7_9BASI</name>
<dbReference type="GO" id="GO:0008061">
    <property type="term" value="F:chitin binding"/>
    <property type="evidence" value="ECO:0007669"/>
    <property type="project" value="InterPro"/>
</dbReference>
<dbReference type="GO" id="GO:0006032">
    <property type="term" value="P:chitin catabolic process"/>
    <property type="evidence" value="ECO:0007669"/>
    <property type="project" value="TreeGrafter"/>
</dbReference>
<reference evidence="4" key="2">
    <citation type="journal article" date="2018" name="BMC Genomics">
        <title>Genomic insights into host adaptation between the wheat stripe rust pathogen (Puccinia striiformis f. sp. tritici) and the barley stripe rust pathogen (Puccinia striiformis f. sp. hordei).</title>
        <authorList>
            <person name="Xia C."/>
            <person name="Wang M."/>
            <person name="Yin C."/>
            <person name="Cornejo O.E."/>
            <person name="Hulbert S.H."/>
            <person name="Chen X."/>
        </authorList>
    </citation>
    <scope>NUCLEOTIDE SEQUENCE [LARGE SCALE GENOMIC DNA]</scope>
    <source>
        <strain evidence="4">93TX-2</strain>
    </source>
</reference>
<dbReference type="VEuPathDB" id="FungiDB:PSHT_05065"/>
<feature type="region of interest" description="Disordered" evidence="1">
    <location>
        <begin position="103"/>
        <end position="131"/>
    </location>
</feature>
<proteinExistence type="predicted"/>
<dbReference type="OrthoDB" id="73875at2759"/>
<feature type="domain" description="GH18" evidence="2">
    <location>
        <begin position="257"/>
        <end position="566"/>
    </location>
</feature>
<evidence type="ECO:0000259" key="2">
    <source>
        <dbReference type="PROSITE" id="PS51910"/>
    </source>
</evidence>
<evidence type="ECO:0000256" key="1">
    <source>
        <dbReference type="SAM" id="MobiDB-lite"/>
    </source>
</evidence>
<dbReference type="GO" id="GO:0005975">
    <property type="term" value="P:carbohydrate metabolic process"/>
    <property type="evidence" value="ECO:0007669"/>
    <property type="project" value="InterPro"/>
</dbReference>
<feature type="region of interest" description="Disordered" evidence="1">
    <location>
        <begin position="1"/>
        <end position="45"/>
    </location>
</feature>
<dbReference type="Gene3D" id="3.20.20.80">
    <property type="entry name" value="Glycosidases"/>
    <property type="match status" value="1"/>
</dbReference>
<keyword evidence="4" id="KW-1185">Reference proteome</keyword>
<feature type="region of interest" description="Disordered" evidence="1">
    <location>
        <begin position="172"/>
        <end position="202"/>
    </location>
</feature>
<dbReference type="Proteomes" id="UP000238274">
    <property type="component" value="Unassembled WGS sequence"/>
</dbReference>
<comment type="caution">
    <text evidence="3">The sequence shown here is derived from an EMBL/GenBank/DDBJ whole genome shotgun (WGS) entry which is preliminary data.</text>
</comment>
<dbReference type="InterPro" id="IPR050314">
    <property type="entry name" value="Glycosyl_Hydrlase_18"/>
</dbReference>
<dbReference type="InterPro" id="IPR017853">
    <property type="entry name" value="GH"/>
</dbReference>
<sequence>MRECRNSNEQANSPEKPTKKLRKLRDDSSPRNRSSVSSFASSSSYVLVSSRETFICETRPLEVPPNVIQTPVSVEISPTQPIRKAPLGPRKSEETADVFINPHFEEPSSPIVPVTVEGSSSSREPDSEECLADFPEPKQTMVFYVDRYPGVKNITNPWNIFDSYTVSPPAFATPQPVAHKPAPRVDSPPEKAEWSTDPSSPKLDTITEAPFSEMKFPSPTHFNCFSTLLLGAVGGAQAQKPTSYRSRDTEPHARNAPIVSVYYPGYNAEFLPVENIPWKMYDHLQYFVAVPAPTPEGDLLIDTEQNMIEVIAASKKNHVSISLSIGGWTGSRSFSFLVGDQKNRTTFVSTIERAVKKYDWEFPNVQGIGCNAMNKNDSENFLAFLKLLRAKLGPKFRLSAAVSVKGFMSPDGKTYLTDVSEFAKVLNFFTIMAYDVYVSSLSKVAGPNSPLFSTCSEPTQKFSVAQAIKQWTSTGVPAHQLLLGILRMVMDTLYRATKIVPSQFSGKAGVTSQLFQPRVKTVPASGKTAGVATGADVCGIPNVAGGQWLFKELSKPASFRKIKRRA</sequence>
<dbReference type="PANTHER" id="PTHR11177">
    <property type="entry name" value="CHITINASE"/>
    <property type="match status" value="1"/>
</dbReference>
<dbReference type="GO" id="GO:0005576">
    <property type="term" value="C:extracellular region"/>
    <property type="evidence" value="ECO:0007669"/>
    <property type="project" value="TreeGrafter"/>
</dbReference>
<dbReference type="InterPro" id="IPR011583">
    <property type="entry name" value="Chitinase_II/V-like_cat"/>
</dbReference>